<proteinExistence type="predicted"/>
<feature type="non-terminal residue" evidence="1">
    <location>
        <position position="73"/>
    </location>
</feature>
<sequence length="73" mass="7955">RPQKKVVHSKALLPTRQIEVAIKSSSTTLTTVARHTVAMATTTPPTSRGHLMIIEVSTHTIHSHIDVCSTSTR</sequence>
<dbReference type="AlphaFoldDB" id="A0A0L0F3N4"/>
<feature type="non-terminal residue" evidence="1">
    <location>
        <position position="1"/>
    </location>
</feature>
<evidence type="ECO:0000313" key="1">
    <source>
        <dbReference type="EMBL" id="KNC71214.1"/>
    </source>
</evidence>
<reference evidence="1 2" key="1">
    <citation type="submission" date="2011-02" db="EMBL/GenBank/DDBJ databases">
        <title>The Genome Sequence of Sphaeroforma arctica JP610.</title>
        <authorList>
            <consortium name="The Broad Institute Genome Sequencing Platform"/>
            <person name="Russ C."/>
            <person name="Cuomo C."/>
            <person name="Young S.K."/>
            <person name="Zeng Q."/>
            <person name="Gargeya S."/>
            <person name="Alvarado L."/>
            <person name="Berlin A."/>
            <person name="Chapman S.B."/>
            <person name="Chen Z."/>
            <person name="Freedman E."/>
            <person name="Gellesch M."/>
            <person name="Goldberg J."/>
            <person name="Griggs A."/>
            <person name="Gujja S."/>
            <person name="Heilman E."/>
            <person name="Heiman D."/>
            <person name="Howarth C."/>
            <person name="Mehta T."/>
            <person name="Neiman D."/>
            <person name="Pearson M."/>
            <person name="Roberts A."/>
            <person name="Saif S."/>
            <person name="Shea T."/>
            <person name="Shenoy N."/>
            <person name="Sisk P."/>
            <person name="Stolte C."/>
            <person name="Sykes S."/>
            <person name="White J."/>
            <person name="Yandava C."/>
            <person name="Burger G."/>
            <person name="Gray M.W."/>
            <person name="Holland P.W.H."/>
            <person name="King N."/>
            <person name="Lang F.B.F."/>
            <person name="Roger A.J."/>
            <person name="Ruiz-Trillo I."/>
            <person name="Haas B."/>
            <person name="Nusbaum C."/>
            <person name="Birren B."/>
        </authorList>
    </citation>
    <scope>NUCLEOTIDE SEQUENCE [LARGE SCALE GENOMIC DNA]</scope>
    <source>
        <strain evidence="1 2">JP610</strain>
    </source>
</reference>
<keyword evidence="2" id="KW-1185">Reference proteome</keyword>
<organism evidence="1 2">
    <name type="scientific">Sphaeroforma arctica JP610</name>
    <dbReference type="NCBI Taxonomy" id="667725"/>
    <lineage>
        <taxon>Eukaryota</taxon>
        <taxon>Ichthyosporea</taxon>
        <taxon>Ichthyophonida</taxon>
        <taxon>Sphaeroforma</taxon>
    </lineage>
</organism>
<dbReference type="EMBL" id="KQ249266">
    <property type="protein sequence ID" value="KNC71214.1"/>
    <property type="molecule type" value="Genomic_DNA"/>
</dbReference>
<gene>
    <name evidence="1" type="ORF">SARC_16249</name>
</gene>
<accession>A0A0L0F3N4</accession>
<name>A0A0L0F3N4_9EUKA</name>
<protein>
    <submittedName>
        <fullName evidence="1">Uncharacterized protein</fullName>
    </submittedName>
</protein>
<evidence type="ECO:0000313" key="2">
    <source>
        <dbReference type="Proteomes" id="UP000054560"/>
    </source>
</evidence>
<dbReference type="Proteomes" id="UP000054560">
    <property type="component" value="Unassembled WGS sequence"/>
</dbReference>
<dbReference type="GeneID" id="25916753"/>
<dbReference type="RefSeq" id="XP_014145116.1">
    <property type="nucleotide sequence ID" value="XM_014289641.1"/>
</dbReference>